<dbReference type="InterPro" id="IPR025049">
    <property type="entry name" value="Mfa-like_1"/>
</dbReference>
<dbReference type="AlphaFoldDB" id="A0A395VRL7"/>
<dbReference type="Gene3D" id="2.60.40.2620">
    <property type="entry name" value="Fimbrillin-like"/>
    <property type="match status" value="1"/>
</dbReference>
<dbReference type="SUPFAM" id="SSF51126">
    <property type="entry name" value="Pectin lyase-like"/>
    <property type="match status" value="1"/>
</dbReference>
<organism evidence="1 2">
    <name type="scientific">Bacteroides ovatus</name>
    <dbReference type="NCBI Taxonomy" id="28116"/>
    <lineage>
        <taxon>Bacteria</taxon>
        <taxon>Pseudomonadati</taxon>
        <taxon>Bacteroidota</taxon>
        <taxon>Bacteroidia</taxon>
        <taxon>Bacteroidales</taxon>
        <taxon>Bacteroidaceae</taxon>
        <taxon>Bacteroides</taxon>
    </lineage>
</organism>
<evidence type="ECO:0000313" key="2">
    <source>
        <dbReference type="Proteomes" id="UP000266492"/>
    </source>
</evidence>
<dbReference type="RefSeq" id="WP_118419391.1">
    <property type="nucleotide sequence ID" value="NZ_JAQDLI010000003.1"/>
</dbReference>
<name>A0A395VRL7_BACOV</name>
<protein>
    <submittedName>
        <fullName evidence="1">Fimbrillin family protein</fullName>
    </submittedName>
</protein>
<dbReference type="Gene3D" id="2.60.40.2630">
    <property type="match status" value="1"/>
</dbReference>
<dbReference type="Proteomes" id="UP000266492">
    <property type="component" value="Unassembled WGS sequence"/>
</dbReference>
<gene>
    <name evidence="1" type="ORF">DWX70_26075</name>
</gene>
<dbReference type="CDD" id="cd13121">
    <property type="entry name" value="BF2867_like_C"/>
    <property type="match status" value="1"/>
</dbReference>
<evidence type="ECO:0000313" key="1">
    <source>
        <dbReference type="EMBL" id="RGS78268.1"/>
    </source>
</evidence>
<dbReference type="Pfam" id="PF13149">
    <property type="entry name" value="Mfa_like_1"/>
    <property type="match status" value="1"/>
</dbReference>
<sequence>MKITKHILAACILTGMAACDTDKEIAVFNEDSGAIKINAVIDAAYTRSNPTGTNEQQMQFNNGDQILLSCEDGSVTYMLSGGQWAPTDNYYLRWGNEPVTYSAFYPVTEGTSVANFSLPINQQSLENLASADYMTCTVEDAINEGSGVLHLNMNRRMAKVIMTLDDIDSQSKALGVKIGSYQGYTDGNVSSGTALVSPYVTIPEGGKAGQSGCKYTAIVAPGAANPNSTFVSLNYKGEDLVLPGIPAIKAGFCYEFTLKVEGSVIRLSEPIVTPWETGTINGGDATELQLDAYYVKEHATGNATGMDWDNAMGVDGLRNLLRTNTNSAITTANAKKLDGKNIYVAGGTYLIADQEAGLKIEYSGYSKQVEIKVVCGYDPQSTRKDLSKRDPVRYLTTFTGDANNNGIADAGDYSLFTLGNQIDITFEGCTFSCGYHPNEKINGYSGGFLIANGSSGNATLQLNHCIIEKCYNAGVNGSGEAGGSGIFMYKGTAKLNHVQLRNNKASSRGGAIRVNDSGSILFMNNCSITGNEGGQFGYAIQMSNGHLCMNNTTVTNNSGRDGTINGAGSMLIVNSTIIEDGAQNSGAVIRCESWPARQSFLMNNIILNKNAANPVVEMSGDDTRHLTSKGYNLMGGTIMPASTNKFTTSEFDKYNSTISSLNVVWDANRSVYTWDGNVNEFTRTASDAVKNAITTGFKPDSCPFQNLGEEFGKWLEEMDAFFTDQLGNPRDKNAMWPGAYQE</sequence>
<dbReference type="InterPro" id="IPR011050">
    <property type="entry name" value="Pectin_lyase_fold/virulence"/>
</dbReference>
<dbReference type="EMBL" id="QRVZ01000044">
    <property type="protein sequence ID" value="RGS78268.1"/>
    <property type="molecule type" value="Genomic_DNA"/>
</dbReference>
<accession>A0A395VRL7</accession>
<reference evidence="1 2" key="1">
    <citation type="submission" date="2018-08" db="EMBL/GenBank/DDBJ databases">
        <title>A genome reference for cultivated species of the human gut microbiota.</title>
        <authorList>
            <person name="Zou Y."/>
            <person name="Xue W."/>
            <person name="Luo G."/>
        </authorList>
    </citation>
    <scope>NUCLEOTIDE SEQUENCE [LARGE SCALE GENOMIC DNA]</scope>
    <source>
        <strain evidence="1 2">AF20-9LB</strain>
    </source>
</reference>
<dbReference type="CDD" id="cd13120">
    <property type="entry name" value="BF2867_like_N"/>
    <property type="match status" value="1"/>
</dbReference>
<dbReference type="InterPro" id="IPR042278">
    <property type="entry name" value="Mfa-like_1_N"/>
</dbReference>
<comment type="caution">
    <text evidence="1">The sequence shown here is derived from an EMBL/GenBank/DDBJ whole genome shotgun (WGS) entry which is preliminary data.</text>
</comment>
<proteinExistence type="predicted"/>
<dbReference type="PROSITE" id="PS51257">
    <property type="entry name" value="PROKAR_LIPOPROTEIN"/>
    <property type="match status" value="1"/>
</dbReference>